<organism evidence="3 4">
    <name type="scientific">Youngiibacter fragilis 232.1</name>
    <dbReference type="NCBI Taxonomy" id="994573"/>
    <lineage>
        <taxon>Bacteria</taxon>
        <taxon>Bacillati</taxon>
        <taxon>Bacillota</taxon>
        <taxon>Clostridia</taxon>
        <taxon>Eubacteriales</taxon>
        <taxon>Clostridiaceae</taxon>
        <taxon>Youngiibacter</taxon>
    </lineage>
</organism>
<evidence type="ECO:0000256" key="1">
    <source>
        <dbReference type="SAM" id="Coils"/>
    </source>
</evidence>
<accession>V7I608</accession>
<feature type="coiled-coil region" evidence="1">
    <location>
        <begin position="365"/>
        <end position="405"/>
    </location>
</feature>
<reference evidence="3 4" key="1">
    <citation type="journal article" date="2014" name="Genome Announc.">
        <title>Genome Sequence of Youngiibacter fragilis, the Type Strain of the Genus Youngiibacter.</title>
        <authorList>
            <person name="Wawrik C.B."/>
            <person name="Callaghan A.V."/>
            <person name="Stamps B.W."/>
            <person name="Wawrik B."/>
        </authorList>
    </citation>
    <scope>NUCLEOTIDE SEQUENCE [LARGE SCALE GENOMIC DNA]</scope>
    <source>
        <strain evidence="3 4">232.1</strain>
    </source>
</reference>
<dbReference type="RefSeq" id="WP_023387338.1">
    <property type="nucleotide sequence ID" value="NZ_AXUN02000179.1"/>
</dbReference>
<proteinExistence type="predicted"/>
<dbReference type="EMBL" id="AXUN02000179">
    <property type="protein sequence ID" value="ETA80614.1"/>
    <property type="molecule type" value="Genomic_DNA"/>
</dbReference>
<keyword evidence="4" id="KW-1185">Reference proteome</keyword>
<name>V7I608_9CLOT</name>
<dbReference type="eggNOG" id="COG5293">
    <property type="taxonomic scope" value="Bacteria"/>
</dbReference>
<dbReference type="STRING" id="994573.T472_0211165"/>
<evidence type="ECO:0000259" key="2">
    <source>
        <dbReference type="Pfam" id="PF10088"/>
    </source>
</evidence>
<keyword evidence="1" id="KW-0175">Coiled coil</keyword>
<evidence type="ECO:0000313" key="4">
    <source>
        <dbReference type="Proteomes" id="UP000017747"/>
    </source>
</evidence>
<protein>
    <submittedName>
        <fullName evidence="3">Chromosome segregation ATPase</fullName>
    </submittedName>
</protein>
<dbReference type="OrthoDB" id="9815945at2"/>
<dbReference type="Pfam" id="PF10088">
    <property type="entry name" value="DUF2326"/>
    <property type="match status" value="1"/>
</dbReference>
<dbReference type="PATRIC" id="fig|994573.3.peg.2074"/>
<dbReference type="AlphaFoldDB" id="V7I608"/>
<sequence length="546" mass="62177">MLVEIMCSEFKDHSKPRGRIRLRAGLNTVLGSESGSNSIGKSTFLMVLDFIFGGSDYVDKLTDVQTEVGVHTINFAFRFKEEMYYFARSTGDYNIVIGCDSDYRPLPNGSMPLNDYMEFLQQNYGLDLPGLSLRNAVGRFIRVYKRETLDEEHPLHQAKQETAKYAIEGLLKIVDLYSGIAEQSKITKEAKEKHDVFKKAQKYQYIPFVTKKSEYDRNEERISELASQAEELAHRSSNGLLDLDSMQAERLSMLHSNLSNFKRQRAKIVSQLRAIRADKELGKKSFKRNFEDLQRFFPEANLQRIESIEGFHKQLAGILKDEFSEMEENLQATLMLIEPEMKSIESSILEVGASTNLTVAVLEHYAAIDKELKTLRAANENFEKTKELSDTAKAYEETLNNLVREQIARMQQAINSEMFKINHEIYNGRKTAPSLTISDASHYNFFTPRDGGTGSQYKGLVVFDLAMLNLTPLPLLVHDSVMLKHIEDDAIEKILQLYSRTPKQAFIALDKEGSYTAEAQKIMNDTKILQLTAGEGALFGRTWNEV</sequence>
<evidence type="ECO:0000313" key="3">
    <source>
        <dbReference type="EMBL" id="ETA80614.1"/>
    </source>
</evidence>
<dbReference type="InterPro" id="IPR018760">
    <property type="entry name" value="DUF2326"/>
</dbReference>
<dbReference type="Proteomes" id="UP000017747">
    <property type="component" value="Unassembled WGS sequence"/>
</dbReference>
<feature type="domain" description="DUF2326" evidence="2">
    <location>
        <begin position="422"/>
        <end position="540"/>
    </location>
</feature>
<comment type="caution">
    <text evidence="3">The sequence shown here is derived from an EMBL/GenBank/DDBJ whole genome shotgun (WGS) entry which is preliminary data.</text>
</comment>
<gene>
    <name evidence="3" type="ORF">T472_0211165</name>
</gene>